<dbReference type="AlphaFoldDB" id="A0A1F6BVE0"/>
<name>A0A1F6BVE0_9BACT</name>
<dbReference type="PANTHER" id="PTHR11994">
    <property type="entry name" value="60S RIBOSOMAL PROTEIN L11-RELATED"/>
    <property type="match status" value="1"/>
</dbReference>
<feature type="domain" description="Large ribosomal subunit protein uL5 N-terminal" evidence="5">
    <location>
        <begin position="14"/>
        <end position="68"/>
    </location>
</feature>
<dbReference type="Pfam" id="PF00281">
    <property type="entry name" value="Ribosomal_L5"/>
    <property type="match status" value="1"/>
</dbReference>
<evidence type="ECO:0000256" key="3">
    <source>
        <dbReference type="ARBA" id="ARBA00023274"/>
    </source>
</evidence>
<comment type="caution">
    <text evidence="7">The sequence shown here is derived from an EMBL/GenBank/DDBJ whole genome shotgun (WGS) entry which is preliminary data.</text>
</comment>
<gene>
    <name evidence="7" type="ORF">A3A21_00975</name>
</gene>
<evidence type="ECO:0000256" key="4">
    <source>
        <dbReference type="ARBA" id="ARBA00035461"/>
    </source>
</evidence>
<dbReference type="Pfam" id="PF00673">
    <property type="entry name" value="Ribosomal_L5_C"/>
    <property type="match status" value="1"/>
</dbReference>
<proteinExistence type="inferred from homology"/>
<dbReference type="Gene3D" id="3.30.1440.10">
    <property type="match status" value="1"/>
</dbReference>
<reference evidence="7 8" key="1">
    <citation type="journal article" date="2016" name="Nat. Commun.">
        <title>Thousands of microbial genomes shed light on interconnected biogeochemical processes in an aquifer system.</title>
        <authorList>
            <person name="Anantharaman K."/>
            <person name="Brown C.T."/>
            <person name="Hug L.A."/>
            <person name="Sharon I."/>
            <person name="Castelle C.J."/>
            <person name="Probst A.J."/>
            <person name="Thomas B.C."/>
            <person name="Singh A."/>
            <person name="Wilkins M.J."/>
            <person name="Karaoz U."/>
            <person name="Brodie E.L."/>
            <person name="Williams K.H."/>
            <person name="Hubbard S.S."/>
            <person name="Banfield J.F."/>
        </authorList>
    </citation>
    <scope>NUCLEOTIDE SEQUENCE [LARGE SCALE GENOMIC DNA]</scope>
</reference>
<keyword evidence="2 7" id="KW-0689">Ribosomal protein</keyword>
<protein>
    <recommendedName>
        <fullName evidence="4">50S ribosomal protein L5</fullName>
    </recommendedName>
</protein>
<keyword evidence="3" id="KW-0687">Ribonucleoprotein</keyword>
<dbReference type="SUPFAM" id="SSF55282">
    <property type="entry name" value="RL5-like"/>
    <property type="match status" value="1"/>
</dbReference>
<dbReference type="STRING" id="1798471.A3A21_00975"/>
<accession>A0A1F6BVE0</accession>
<dbReference type="Proteomes" id="UP000176996">
    <property type="component" value="Unassembled WGS sequence"/>
</dbReference>
<sequence>MCLLDKDMQKISEKIEKVVVNTGIGRQSEQAHFEDKILPEIMKEFAAITGQKPSERKAKKSIAGFKLRMDEIIGLKTTLRKKRMEDFITRVVRIVLPRVKDFRGLELSNVDETGNLNIGLKSQLVFPEIDPNKSKVNFGVQITLVGRGRDRQKMIDFYRSIKVPLKRLESKS</sequence>
<organism evidence="7 8">
    <name type="scientific">Candidatus Jorgensenbacteria bacterium RIFCSPLOWO2_01_FULL_45_25b</name>
    <dbReference type="NCBI Taxonomy" id="1798471"/>
    <lineage>
        <taxon>Bacteria</taxon>
        <taxon>Candidatus Joergenseniibacteriota</taxon>
    </lineage>
</organism>
<dbReference type="InterPro" id="IPR002132">
    <property type="entry name" value="Ribosomal_uL5"/>
</dbReference>
<dbReference type="InterPro" id="IPR031309">
    <property type="entry name" value="Ribosomal_uL5_C"/>
</dbReference>
<evidence type="ECO:0000256" key="2">
    <source>
        <dbReference type="ARBA" id="ARBA00022980"/>
    </source>
</evidence>
<dbReference type="GO" id="GO:0003735">
    <property type="term" value="F:structural constituent of ribosome"/>
    <property type="evidence" value="ECO:0007669"/>
    <property type="project" value="InterPro"/>
</dbReference>
<evidence type="ECO:0000259" key="5">
    <source>
        <dbReference type="Pfam" id="PF00281"/>
    </source>
</evidence>
<comment type="similarity">
    <text evidence="1">Belongs to the universal ribosomal protein uL5 family.</text>
</comment>
<feature type="domain" description="Large ribosomal subunit protein uL5 C-terminal" evidence="6">
    <location>
        <begin position="73"/>
        <end position="149"/>
    </location>
</feature>
<dbReference type="GO" id="GO:0005840">
    <property type="term" value="C:ribosome"/>
    <property type="evidence" value="ECO:0007669"/>
    <property type="project" value="UniProtKB-KW"/>
</dbReference>
<dbReference type="InterPro" id="IPR022803">
    <property type="entry name" value="Ribosomal_uL5_dom_sf"/>
</dbReference>
<dbReference type="InterPro" id="IPR031310">
    <property type="entry name" value="Ribosomal_uL5_N"/>
</dbReference>
<dbReference type="GO" id="GO:0006412">
    <property type="term" value="P:translation"/>
    <property type="evidence" value="ECO:0007669"/>
    <property type="project" value="InterPro"/>
</dbReference>
<evidence type="ECO:0000313" key="8">
    <source>
        <dbReference type="Proteomes" id="UP000176996"/>
    </source>
</evidence>
<evidence type="ECO:0000313" key="7">
    <source>
        <dbReference type="EMBL" id="OGG40788.1"/>
    </source>
</evidence>
<dbReference type="GO" id="GO:1990904">
    <property type="term" value="C:ribonucleoprotein complex"/>
    <property type="evidence" value="ECO:0007669"/>
    <property type="project" value="UniProtKB-KW"/>
</dbReference>
<evidence type="ECO:0000259" key="6">
    <source>
        <dbReference type="Pfam" id="PF00673"/>
    </source>
</evidence>
<evidence type="ECO:0000256" key="1">
    <source>
        <dbReference type="ARBA" id="ARBA00008553"/>
    </source>
</evidence>
<dbReference type="EMBL" id="MFKK01000018">
    <property type="protein sequence ID" value="OGG40788.1"/>
    <property type="molecule type" value="Genomic_DNA"/>
</dbReference>